<dbReference type="PATRIC" id="fig|1679170.3.peg.2431"/>
<protein>
    <recommendedName>
        <fullName evidence="4">Transposase</fullName>
    </recommendedName>
</protein>
<keyword evidence="3" id="KW-1185">Reference proteome</keyword>
<sequence length="109" mass="12625">MGEIRTTYTKEIKLKAIHLYENEDMGIRSISKELGIGFTTVQRWIAHYKREGIQGVEEKRGTSRNPLKGRANKDDESDTEKMTRLEAENAFLKKLLAAKRGMIQEKKNR</sequence>
<dbReference type="InterPro" id="IPR052057">
    <property type="entry name" value="IS150/IS1296_orfA-like"/>
</dbReference>
<evidence type="ECO:0000313" key="2">
    <source>
        <dbReference type="EMBL" id="KMY49954.1"/>
    </source>
</evidence>
<dbReference type="STRING" id="1679170.AC625_10850"/>
<dbReference type="RefSeq" id="WP_049681307.1">
    <property type="nucleotide sequence ID" value="NZ_LFZW01000001.1"/>
</dbReference>
<dbReference type="PANTHER" id="PTHR33795">
    <property type="entry name" value="INSERTION ELEMENT IS150 PROTEIN INSJ"/>
    <property type="match status" value="1"/>
</dbReference>
<evidence type="ECO:0008006" key="4">
    <source>
        <dbReference type="Google" id="ProtNLM"/>
    </source>
</evidence>
<dbReference type="Pfam" id="PF13384">
    <property type="entry name" value="HTH_23"/>
    <property type="match status" value="1"/>
</dbReference>
<gene>
    <name evidence="2" type="ORF">AC625_10850</name>
</gene>
<dbReference type="PANTHER" id="PTHR33795:SF1">
    <property type="entry name" value="INSERTION ELEMENT IS150 PROTEIN INSJ"/>
    <property type="match status" value="1"/>
</dbReference>
<dbReference type="Gene3D" id="1.10.10.60">
    <property type="entry name" value="Homeodomain-like"/>
    <property type="match status" value="1"/>
</dbReference>
<dbReference type="InterPro" id="IPR009057">
    <property type="entry name" value="Homeodomain-like_sf"/>
</dbReference>
<dbReference type="OrthoDB" id="2185084at2"/>
<feature type="region of interest" description="Disordered" evidence="1">
    <location>
        <begin position="55"/>
        <end position="81"/>
    </location>
</feature>
<comment type="caution">
    <text evidence="2">The sequence shown here is derived from an EMBL/GenBank/DDBJ whole genome shotgun (WGS) entry which is preliminary data.</text>
</comment>
<feature type="compositionally biased region" description="Basic and acidic residues" evidence="1">
    <location>
        <begin position="71"/>
        <end position="81"/>
    </location>
</feature>
<dbReference type="EMBL" id="LFZW01000001">
    <property type="protein sequence ID" value="KMY49954.1"/>
    <property type="molecule type" value="Genomic_DNA"/>
</dbReference>
<dbReference type="SUPFAM" id="SSF46689">
    <property type="entry name" value="Homeodomain-like"/>
    <property type="match status" value="1"/>
</dbReference>
<organism evidence="2 3">
    <name type="scientific">Peribacillus loiseleuriae</name>
    <dbReference type="NCBI Taxonomy" id="1679170"/>
    <lineage>
        <taxon>Bacteria</taxon>
        <taxon>Bacillati</taxon>
        <taxon>Bacillota</taxon>
        <taxon>Bacilli</taxon>
        <taxon>Bacillales</taxon>
        <taxon>Bacillaceae</taxon>
        <taxon>Peribacillus</taxon>
    </lineage>
</organism>
<evidence type="ECO:0000256" key="1">
    <source>
        <dbReference type="SAM" id="MobiDB-lite"/>
    </source>
</evidence>
<reference evidence="3" key="1">
    <citation type="submission" date="2015-07" db="EMBL/GenBank/DDBJ databases">
        <title>Genome sequencing project for genomic taxonomy and phylogenomics of Bacillus-like bacteria.</title>
        <authorList>
            <person name="Liu B."/>
            <person name="Wang J."/>
            <person name="Zhu Y."/>
            <person name="Liu G."/>
            <person name="Chen Q."/>
            <person name="Chen Z."/>
            <person name="Lan J."/>
            <person name="Che J."/>
            <person name="Ge C."/>
            <person name="Shi H."/>
            <person name="Pan Z."/>
            <person name="Liu X."/>
        </authorList>
    </citation>
    <scope>NUCLEOTIDE SEQUENCE [LARGE SCALE GENOMIC DNA]</scope>
    <source>
        <strain evidence="3">FJAT-27997</strain>
    </source>
</reference>
<accession>A0A0K9GTF5</accession>
<name>A0A0K9GTF5_9BACI</name>
<proteinExistence type="predicted"/>
<dbReference type="Proteomes" id="UP000037146">
    <property type="component" value="Unassembled WGS sequence"/>
</dbReference>
<evidence type="ECO:0000313" key="3">
    <source>
        <dbReference type="Proteomes" id="UP000037146"/>
    </source>
</evidence>
<dbReference type="AlphaFoldDB" id="A0A0K9GTF5"/>